<dbReference type="InterPro" id="IPR031924">
    <property type="entry name" value="GH115"/>
</dbReference>
<dbReference type="Gene3D" id="3.30.379.10">
    <property type="entry name" value="Chitobiase/beta-hexosaminidase domain 2-like"/>
    <property type="match status" value="1"/>
</dbReference>
<feature type="domain" description="Gylcosyl hydrolase 115 C-terminal" evidence="3">
    <location>
        <begin position="806"/>
        <end position="983"/>
    </location>
</feature>
<dbReference type="Pfam" id="PF15979">
    <property type="entry name" value="Glyco_hydro_115"/>
    <property type="match status" value="1"/>
</dbReference>
<feature type="chain" id="PRO_5034408966" description="Gylcosyl hydrolase 115 C-terminal domain-containing protein" evidence="2">
    <location>
        <begin position="20"/>
        <end position="987"/>
    </location>
</feature>
<evidence type="ECO:0000256" key="2">
    <source>
        <dbReference type="SAM" id="SignalP"/>
    </source>
</evidence>
<dbReference type="AlphaFoldDB" id="A0A8H5D437"/>
<dbReference type="Pfam" id="PF17829">
    <property type="entry name" value="GH115_C"/>
    <property type="match status" value="1"/>
</dbReference>
<proteinExistence type="predicted"/>
<evidence type="ECO:0000259" key="3">
    <source>
        <dbReference type="Pfam" id="PF17829"/>
    </source>
</evidence>
<feature type="signal peptide" evidence="2">
    <location>
        <begin position="1"/>
        <end position="19"/>
    </location>
</feature>
<dbReference type="InterPro" id="IPR042301">
    <property type="entry name" value="GH115_sf"/>
</dbReference>
<organism evidence="4 5">
    <name type="scientific">Leucocoprinus leucothites</name>
    <dbReference type="NCBI Taxonomy" id="201217"/>
    <lineage>
        <taxon>Eukaryota</taxon>
        <taxon>Fungi</taxon>
        <taxon>Dikarya</taxon>
        <taxon>Basidiomycota</taxon>
        <taxon>Agaricomycotina</taxon>
        <taxon>Agaricomycetes</taxon>
        <taxon>Agaricomycetidae</taxon>
        <taxon>Agaricales</taxon>
        <taxon>Agaricineae</taxon>
        <taxon>Agaricaceae</taxon>
        <taxon>Leucocoprinus</taxon>
    </lineage>
</organism>
<dbReference type="GO" id="GO:0016787">
    <property type="term" value="F:hydrolase activity"/>
    <property type="evidence" value="ECO:0007669"/>
    <property type="project" value="UniProtKB-KW"/>
</dbReference>
<evidence type="ECO:0000313" key="5">
    <source>
        <dbReference type="Proteomes" id="UP000559027"/>
    </source>
</evidence>
<keyword evidence="2" id="KW-0732">Signal</keyword>
<dbReference type="Proteomes" id="UP000559027">
    <property type="component" value="Unassembled WGS sequence"/>
</dbReference>
<gene>
    <name evidence="4" type="ORF">D9756_008045</name>
</gene>
<dbReference type="Gene3D" id="2.60.120.1620">
    <property type="match status" value="1"/>
</dbReference>
<reference evidence="4 5" key="1">
    <citation type="journal article" date="2020" name="ISME J.">
        <title>Uncovering the hidden diversity of litter-decomposition mechanisms in mushroom-forming fungi.</title>
        <authorList>
            <person name="Floudas D."/>
            <person name="Bentzer J."/>
            <person name="Ahren D."/>
            <person name="Johansson T."/>
            <person name="Persson P."/>
            <person name="Tunlid A."/>
        </authorList>
    </citation>
    <scope>NUCLEOTIDE SEQUENCE [LARGE SCALE GENOMIC DNA]</scope>
    <source>
        <strain evidence="4 5">CBS 146.42</strain>
    </source>
</reference>
<name>A0A8H5D437_9AGAR</name>
<dbReference type="InterPro" id="IPR041437">
    <property type="entry name" value="GH115_C"/>
</dbReference>
<dbReference type="OrthoDB" id="4849794at2759"/>
<dbReference type="Gene3D" id="3.20.20.520">
    <property type="entry name" value="Glycosyl hydrolase family 115"/>
    <property type="match status" value="1"/>
</dbReference>
<evidence type="ECO:0000256" key="1">
    <source>
        <dbReference type="ARBA" id="ARBA00022801"/>
    </source>
</evidence>
<evidence type="ECO:0000313" key="4">
    <source>
        <dbReference type="EMBL" id="KAF5353282.1"/>
    </source>
</evidence>
<accession>A0A8H5D437</accession>
<dbReference type="InterPro" id="IPR029018">
    <property type="entry name" value="Hex-like_dom2"/>
</dbReference>
<sequence length="987" mass="108801">MARLLLVAGLCALLDQALAIGQQACVAFEASTSRFPIVAKHKAAPVLVSADEWPGVQRAASDFVADIKEVTGARASLTNVTVSSSKFGKDSPIIIGTLGKSSLIESVINATGLDVSSIRGQWESFISREVQDPLPGVAKAYVIVGADKRGTIYGLYDHSEQFGVSPWYWWADVPTTKHSELYVESSGCSHGSPTVKYRGIFLNDEQPALQNWAAATFTNGTGAPHTGSPFNSQFYTKLFELLLRLKGNYLWPAMWSSAFGIDDPQNQFLADMYGIVMGTSHQEPMMRSTPVEFSVEYPNVGWDYTTNNETIKKYWMEGAQRAKDFESVYTVGMRGFGDLPLSESTNIALLEQVIKDQTDILKQVYGEDTDISTIPQIWTLQRVPDYVTLLWSDDNWGNIRRFPIESERNRTGGAGVYYHFDYVGDPRDYKWIATSQIEKVYEQMSLAVNTESTRLWVVNVGDLKPYEREIEFFLGYGWNATRWSPQNLDTFVTGWAQREFDLSDTKAAQVTDIVAKLTKFNARRKPELLNSTTYSLIDYREAENVVAAWEDLEKSSTAIYQSLSSTFKPSYYQLIHYPVLASSNIGKMLIYAGQNNLRASQARLSTNDLADRVGELFDNDFDLETDYHSLLNGKWVHMMDQTRLGYYYWQQPMVDSMPAVNRVQSRKQALAGVMRIVPEGTRGAWPGDNPFQCAQGYNCPPPSISLDNFSPITNAYFDIGAGGPTSFTFTATSNASWVKLSDTKGSISSKSPEQRVYVSVADWSQLKDGANSAQVTFKATAKGQPSMSVNAVVNAQKNSVSGGFKGFVEGSGVVSIEAAHAARNNSVNGVTWKELPGYGRTLSGVTPWPRTDQAFDVGSGPSLEYDFYNFNTKGGNLTVTVYVSPSLNAIGPDHPLRLAVQLDSQGAKTTQFIPDAQPGTLPAAWGGPDGFVANSIVPITNLWTNVNTGAHTLKLWMVEPTAVVQKIVIDAGGLRPSYLGPPESLRV</sequence>
<dbReference type="PANTHER" id="PTHR37842">
    <property type="match status" value="1"/>
</dbReference>
<keyword evidence="1" id="KW-0378">Hydrolase</keyword>
<dbReference type="EMBL" id="JAACJO010000010">
    <property type="protein sequence ID" value="KAF5353282.1"/>
    <property type="molecule type" value="Genomic_DNA"/>
</dbReference>
<dbReference type="PANTHER" id="PTHR37842:SF2">
    <property type="entry name" value="GYLCOSYL HYDROLASE 115 C-TERMINAL DOMAIN-CONTAINING PROTEIN"/>
    <property type="match status" value="1"/>
</dbReference>
<dbReference type="Gene3D" id="1.20.58.2150">
    <property type="match status" value="1"/>
</dbReference>
<comment type="caution">
    <text evidence="4">The sequence shown here is derived from an EMBL/GenBank/DDBJ whole genome shotgun (WGS) entry which is preliminary data.</text>
</comment>
<keyword evidence="5" id="KW-1185">Reference proteome</keyword>
<protein>
    <recommendedName>
        <fullName evidence="3">Gylcosyl hydrolase 115 C-terminal domain-containing protein</fullName>
    </recommendedName>
</protein>